<dbReference type="InParanoid" id="A0A7J6IE63"/>
<evidence type="ECO:0000256" key="1">
    <source>
        <dbReference type="SAM" id="MobiDB-lite"/>
    </source>
</evidence>
<comment type="caution">
    <text evidence="2">The sequence shown here is derived from an EMBL/GenBank/DDBJ whole genome shotgun (WGS) entry which is preliminary data.</text>
</comment>
<protein>
    <submittedName>
        <fullName evidence="2">Uncharacterized protein</fullName>
    </submittedName>
</protein>
<dbReference type="GeneID" id="43621356"/>
<dbReference type="RefSeq" id="XP_031883989.1">
    <property type="nucleotide sequence ID" value="XM_032037378.1"/>
</dbReference>
<proteinExistence type="predicted"/>
<feature type="region of interest" description="Disordered" evidence="1">
    <location>
        <begin position="13"/>
        <end position="53"/>
    </location>
</feature>
<dbReference type="EMBL" id="ANPB02000011">
    <property type="protein sequence ID" value="KAF4474136.1"/>
    <property type="molecule type" value="Genomic_DNA"/>
</dbReference>
<evidence type="ECO:0000313" key="2">
    <source>
        <dbReference type="EMBL" id="KAF4474136.1"/>
    </source>
</evidence>
<dbReference type="Proteomes" id="UP000011096">
    <property type="component" value="Unassembled WGS sequence"/>
</dbReference>
<gene>
    <name evidence="2" type="ORF">CGGC5_v016764</name>
</gene>
<name>A0A7J6IE63_COLFN</name>
<evidence type="ECO:0000313" key="3">
    <source>
        <dbReference type="Proteomes" id="UP000011096"/>
    </source>
</evidence>
<reference evidence="2 3" key="2">
    <citation type="submission" date="2020-04" db="EMBL/GenBank/DDBJ databases">
        <title>Genome sequencing and assembly of multiple isolates from the Colletotrichum gloeosporioides species complex.</title>
        <authorList>
            <person name="Gan P."/>
            <person name="Shirasu K."/>
        </authorList>
    </citation>
    <scope>NUCLEOTIDE SEQUENCE [LARGE SCALE GENOMIC DNA]</scope>
    <source>
        <strain evidence="2 3">Nara gc5</strain>
    </source>
</reference>
<keyword evidence="3" id="KW-1185">Reference proteome</keyword>
<accession>A0A7J6IE63</accession>
<feature type="compositionally biased region" description="Low complexity" evidence="1">
    <location>
        <begin position="19"/>
        <end position="28"/>
    </location>
</feature>
<sequence>MYSKCAGQRYLPFPPANPANPLDPTTLLRPPPPPTEAGVDWISSAAPGSGTDSGSRLSLFAICCRRTTSVVTSARPNLVEWFVHTSSTLSYQNTDHQTRVFYPQQDRPPTPSFWRRELRPTFPFFKTVLRLSFFLLPDFLHPVSRGSWIPDAPTINLS</sequence>
<reference evidence="2 3" key="1">
    <citation type="submission" date="2012-08" db="EMBL/GenBank/DDBJ databases">
        <authorList>
            <person name="Gan P.H.P."/>
            <person name="Ikeda K."/>
            <person name="Irieda H."/>
            <person name="Narusaka M."/>
            <person name="O'Connell R.J."/>
            <person name="Narusaka Y."/>
            <person name="Takano Y."/>
            <person name="Kubo Y."/>
            <person name="Shirasu K."/>
        </authorList>
    </citation>
    <scope>NUCLEOTIDE SEQUENCE [LARGE SCALE GENOMIC DNA]</scope>
    <source>
        <strain evidence="2 3">Nara gc5</strain>
    </source>
</reference>
<dbReference type="AlphaFoldDB" id="A0A7J6IE63"/>
<organism evidence="2 3">
    <name type="scientific">Colletotrichum fructicola (strain Nara gc5)</name>
    <name type="common">Anthracnose fungus</name>
    <name type="synonym">Colletotrichum gloeosporioides (strain Nara gc5)</name>
    <dbReference type="NCBI Taxonomy" id="1213859"/>
    <lineage>
        <taxon>Eukaryota</taxon>
        <taxon>Fungi</taxon>
        <taxon>Dikarya</taxon>
        <taxon>Ascomycota</taxon>
        <taxon>Pezizomycotina</taxon>
        <taxon>Sordariomycetes</taxon>
        <taxon>Hypocreomycetidae</taxon>
        <taxon>Glomerellales</taxon>
        <taxon>Glomerellaceae</taxon>
        <taxon>Colletotrichum</taxon>
        <taxon>Colletotrichum gloeosporioides species complex</taxon>
    </lineage>
</organism>